<keyword evidence="11" id="KW-1185">Reference proteome</keyword>
<keyword evidence="8" id="KW-0800">Toxin</keyword>
<dbReference type="InterPro" id="IPR050556">
    <property type="entry name" value="Type_II_TA_system_RNase"/>
</dbReference>
<evidence type="ECO:0000256" key="5">
    <source>
        <dbReference type="ARBA" id="ARBA00022801"/>
    </source>
</evidence>
<accession>A0A5Q0UGG7</accession>
<comment type="cofactor">
    <cofactor evidence="1 8">
        <name>Mg(2+)</name>
        <dbReference type="ChEBI" id="CHEBI:18420"/>
    </cofactor>
</comment>
<evidence type="ECO:0000259" key="9">
    <source>
        <dbReference type="Pfam" id="PF01850"/>
    </source>
</evidence>
<evidence type="ECO:0000256" key="2">
    <source>
        <dbReference type="ARBA" id="ARBA00022649"/>
    </source>
</evidence>
<proteinExistence type="inferred from homology"/>
<protein>
    <recommendedName>
        <fullName evidence="8">Ribonuclease VapC</fullName>
        <shortName evidence="8">RNase VapC</shortName>
        <ecNumber evidence="8">3.1.-.-</ecNumber>
    </recommendedName>
    <alternativeName>
        <fullName evidence="8">Putative toxin VapC</fullName>
    </alternativeName>
</protein>
<dbReference type="GO" id="GO:0004519">
    <property type="term" value="F:endonuclease activity"/>
    <property type="evidence" value="ECO:0007669"/>
    <property type="project" value="UniProtKB-KW"/>
</dbReference>
<dbReference type="InterPro" id="IPR002716">
    <property type="entry name" value="PIN_dom"/>
</dbReference>
<dbReference type="Pfam" id="PF01850">
    <property type="entry name" value="PIN"/>
    <property type="match status" value="1"/>
</dbReference>
<dbReference type="Gene3D" id="3.40.50.1010">
    <property type="entry name" value="5'-nuclease"/>
    <property type="match status" value="1"/>
</dbReference>
<keyword evidence="4 8" id="KW-0479">Metal-binding</keyword>
<evidence type="ECO:0000256" key="4">
    <source>
        <dbReference type="ARBA" id="ARBA00022723"/>
    </source>
</evidence>
<dbReference type="InterPro" id="IPR022907">
    <property type="entry name" value="VapC_family"/>
</dbReference>
<feature type="domain" description="PIN" evidence="9">
    <location>
        <begin position="1"/>
        <end position="116"/>
    </location>
</feature>
<reference evidence="11" key="1">
    <citation type="submission" date="2019-05" db="EMBL/GenBank/DDBJ databases">
        <title>Candidatus Nanohalobium constans, a novel model system to study the DPANN nano-sized archaea: genomic and physiological characterization of a nanoarchaeon co-cultured with its chitinotrophic host.</title>
        <authorList>
            <person name="La Cono V."/>
            <person name="Arcadi E."/>
            <person name="Crisafi F."/>
            <person name="Denaro R."/>
            <person name="La Spada G."/>
            <person name="Messina E."/>
            <person name="Smedile F."/>
            <person name="Toshchakov S.V."/>
            <person name="Shevchenko M.A."/>
            <person name="Golyshin P.N."/>
            <person name="Golyshina O.V."/>
            <person name="Ferrer M."/>
            <person name="Rohde M."/>
            <person name="Mushegian A."/>
            <person name="Sorokin D.Y."/>
            <person name="Giuliano L."/>
            <person name="Yakimov M.M."/>
        </authorList>
    </citation>
    <scope>NUCLEOTIDE SEQUENCE [LARGE SCALE GENOMIC DNA]</scope>
    <source>
        <strain evidence="11">LC1Nh</strain>
    </source>
</reference>
<evidence type="ECO:0000256" key="6">
    <source>
        <dbReference type="ARBA" id="ARBA00022842"/>
    </source>
</evidence>
<dbReference type="GO" id="GO:0090729">
    <property type="term" value="F:toxin activity"/>
    <property type="evidence" value="ECO:0007669"/>
    <property type="project" value="UniProtKB-KW"/>
</dbReference>
<dbReference type="EMBL" id="CP040089">
    <property type="protein sequence ID" value="QGA80045.1"/>
    <property type="molecule type" value="Genomic_DNA"/>
</dbReference>
<evidence type="ECO:0000313" key="10">
    <source>
        <dbReference type="EMBL" id="QGA80045.1"/>
    </source>
</evidence>
<gene>
    <name evidence="8 10" type="primary">vapC</name>
    <name evidence="10" type="ORF">LC1Nh_0137</name>
</gene>
<dbReference type="GO" id="GO:0016787">
    <property type="term" value="F:hydrolase activity"/>
    <property type="evidence" value="ECO:0007669"/>
    <property type="project" value="UniProtKB-KW"/>
</dbReference>
<comment type="similarity">
    <text evidence="7 8">Belongs to the PINc/VapC protein family.</text>
</comment>
<evidence type="ECO:0000256" key="1">
    <source>
        <dbReference type="ARBA" id="ARBA00001946"/>
    </source>
</evidence>
<dbReference type="GO" id="GO:0004540">
    <property type="term" value="F:RNA nuclease activity"/>
    <property type="evidence" value="ECO:0007669"/>
    <property type="project" value="InterPro"/>
</dbReference>
<evidence type="ECO:0000256" key="8">
    <source>
        <dbReference type="HAMAP-Rule" id="MF_00265"/>
    </source>
</evidence>
<keyword evidence="2 8" id="KW-1277">Toxin-antitoxin system</keyword>
<dbReference type="InterPro" id="IPR029060">
    <property type="entry name" value="PIN-like_dom_sf"/>
</dbReference>
<dbReference type="AlphaFoldDB" id="A0A5Q0UGG7"/>
<dbReference type="PANTHER" id="PTHR33653">
    <property type="entry name" value="RIBONUCLEASE VAPC2"/>
    <property type="match status" value="1"/>
</dbReference>
<dbReference type="GO" id="GO:0000287">
    <property type="term" value="F:magnesium ion binding"/>
    <property type="evidence" value="ECO:0007669"/>
    <property type="project" value="UniProtKB-UniRule"/>
</dbReference>
<keyword evidence="5 8" id="KW-0378">Hydrolase</keyword>
<dbReference type="KEGG" id="ncon:LC1Nh_0137"/>
<dbReference type="SUPFAM" id="SSF88723">
    <property type="entry name" value="PIN domain-like"/>
    <property type="match status" value="1"/>
</dbReference>
<keyword evidence="3 8" id="KW-0540">Nuclease</keyword>
<evidence type="ECO:0000313" key="11">
    <source>
        <dbReference type="Proteomes" id="UP000377803"/>
    </source>
</evidence>
<dbReference type="Proteomes" id="UP000377803">
    <property type="component" value="Chromosome"/>
</dbReference>
<dbReference type="PANTHER" id="PTHR33653:SF1">
    <property type="entry name" value="RIBONUCLEASE VAPC2"/>
    <property type="match status" value="1"/>
</dbReference>
<dbReference type="HAMAP" id="MF_00265">
    <property type="entry name" value="VapC_Nob1"/>
    <property type="match status" value="1"/>
</dbReference>
<feature type="binding site" evidence="8">
    <location>
        <position position="90"/>
    </location>
    <ligand>
        <name>Mg(2+)</name>
        <dbReference type="ChEBI" id="CHEBI:18420"/>
    </ligand>
</feature>
<evidence type="ECO:0000256" key="7">
    <source>
        <dbReference type="ARBA" id="ARBA00038093"/>
    </source>
</evidence>
<evidence type="ECO:0000256" key="3">
    <source>
        <dbReference type="ARBA" id="ARBA00022722"/>
    </source>
</evidence>
<name>A0A5Q0UGG7_9ARCH</name>
<dbReference type="EC" id="3.1.-.-" evidence="8"/>
<feature type="binding site" evidence="8">
    <location>
        <position position="4"/>
    </location>
    <ligand>
        <name>Mg(2+)</name>
        <dbReference type="ChEBI" id="CHEBI:18420"/>
    </ligand>
</feature>
<keyword evidence="10" id="KW-0255">Endonuclease</keyword>
<keyword evidence="6 8" id="KW-0460">Magnesium</keyword>
<comment type="function">
    <text evidence="8">Toxic component of a toxin-antitoxin (TA) system. An RNase.</text>
</comment>
<sequence>MIIDSNFLIDILNNDSNAVKKLEELKERKEPLLLAPGVLYELYSGTESEKEITRIENELNQAELTPAIEKEAARIRKKLTAEGKPISSIDYLIAGTARHLNEKILTRDEHFKRIEELKVEEF</sequence>
<organism evidence="10 11">
    <name type="scientific">Candidatus Nanohalobium constans</name>
    <dbReference type="NCBI Taxonomy" id="2565781"/>
    <lineage>
        <taxon>Archaea</taxon>
        <taxon>Candidatus Nanohalarchaeota</taxon>
        <taxon>Candidatus Nanohalobia</taxon>
        <taxon>Candidatus Nanohalobiales</taxon>
        <taxon>Candidatus Nanohalobiaceae</taxon>
        <taxon>Candidatus Nanohalobium</taxon>
    </lineage>
</organism>